<keyword evidence="2" id="KW-1185">Reference proteome</keyword>
<evidence type="ECO:0000313" key="2">
    <source>
        <dbReference type="Proteomes" id="UP000518752"/>
    </source>
</evidence>
<dbReference type="EMBL" id="JAACJN010000102">
    <property type="protein sequence ID" value="KAF5374425.1"/>
    <property type="molecule type" value="Genomic_DNA"/>
</dbReference>
<reference evidence="1 2" key="1">
    <citation type="journal article" date="2020" name="ISME J.">
        <title>Uncovering the hidden diversity of litter-decomposition mechanisms in mushroom-forming fungi.</title>
        <authorList>
            <person name="Floudas D."/>
            <person name="Bentzer J."/>
            <person name="Ahren D."/>
            <person name="Johansson T."/>
            <person name="Persson P."/>
            <person name="Tunlid A."/>
        </authorList>
    </citation>
    <scope>NUCLEOTIDE SEQUENCE [LARGE SCALE GENOMIC DNA]</scope>
    <source>
        <strain evidence="1 2">CBS 406.79</strain>
    </source>
</reference>
<accession>A0A8H5H0L9</accession>
<organism evidence="1 2">
    <name type="scientific">Collybiopsis confluens</name>
    <dbReference type="NCBI Taxonomy" id="2823264"/>
    <lineage>
        <taxon>Eukaryota</taxon>
        <taxon>Fungi</taxon>
        <taxon>Dikarya</taxon>
        <taxon>Basidiomycota</taxon>
        <taxon>Agaricomycotina</taxon>
        <taxon>Agaricomycetes</taxon>
        <taxon>Agaricomycetidae</taxon>
        <taxon>Agaricales</taxon>
        <taxon>Marasmiineae</taxon>
        <taxon>Omphalotaceae</taxon>
        <taxon>Collybiopsis</taxon>
    </lineage>
</organism>
<gene>
    <name evidence="1" type="ORF">D9757_011830</name>
</gene>
<evidence type="ECO:0000313" key="1">
    <source>
        <dbReference type="EMBL" id="KAF5374425.1"/>
    </source>
</evidence>
<proteinExistence type="predicted"/>
<comment type="caution">
    <text evidence="1">The sequence shown here is derived from an EMBL/GenBank/DDBJ whole genome shotgun (WGS) entry which is preliminary data.</text>
</comment>
<dbReference type="Proteomes" id="UP000518752">
    <property type="component" value="Unassembled WGS sequence"/>
</dbReference>
<name>A0A8H5H0L9_9AGAR</name>
<sequence>MSLVYLPSSLQDATDLYKLIERFPQAASYPSFFDKPAFSTISSFKPPTLLSSFGLTGWLPHFPSTTYPEDLTPWYSFKYGTRSSERTYRDAEDAYFSVLAIQNIFKGFVENHSSLNKSEISQQLPRLFSQARRCLTYLAGVWFGYQNCPSFVASILFAVQVLLEDSPLDRDEIIRISMGWRISWAELQALKDKHGPIIERPFDTPPLIPFDPSSREGALIILIYGDTVDKLKVIPNQPSISLLPPDPLATETTDKQPNVETALLTGATTSSISERFSSPVTYFSSPDVQRSKLDAEIGSPGPDLTSIKITVTVRNCNQSGENQD</sequence>
<protein>
    <submittedName>
        <fullName evidence="1">Uncharacterized protein</fullName>
    </submittedName>
</protein>
<dbReference type="AlphaFoldDB" id="A0A8H5H0L9"/>